<dbReference type="Pfam" id="PF06028">
    <property type="entry name" value="DUF915"/>
    <property type="match status" value="1"/>
</dbReference>
<sequence length="280" mass="31654">MQAKHIFSMVLLFIVVMGIIHWFYAPDKTKSEKTINNPTVFVHGYKGTYNSFGNMLNRFEQSYGWGQTALIYEVSPTGKLNVHQLNNGRFTETMFIQVIFENNRADFQETSAWLAGALAHLKETYQIPTINLVGHSMGGLVATNYIEHYQDDVTYPRVHKLIAIGSPFDGIYSDTYFQIHHDPAAENLKPASLALKTLRLNKDAIPAQMEVLSIGSTGDPVAEPESVAMIRHIAREEQLTYKMIEDPSLGHSALHEDARVDKMVYSFLQKDKVTERTAKD</sequence>
<gene>
    <name evidence="2" type="ORF">ACFQ4A_05850</name>
</gene>
<evidence type="ECO:0000313" key="2">
    <source>
        <dbReference type="EMBL" id="MFD1361193.1"/>
    </source>
</evidence>
<keyword evidence="3" id="KW-1185">Reference proteome</keyword>
<dbReference type="Gene3D" id="3.40.50.1820">
    <property type="entry name" value="alpha/beta hydrolase"/>
    <property type="match status" value="1"/>
</dbReference>
<dbReference type="InterPro" id="IPR010315">
    <property type="entry name" value="DUF915_hydro-like"/>
</dbReference>
<dbReference type="RefSeq" id="WP_382398530.1">
    <property type="nucleotide sequence ID" value="NZ_JBHTNH010000007.1"/>
</dbReference>
<keyword evidence="1" id="KW-1133">Transmembrane helix</keyword>
<proteinExistence type="predicted"/>
<evidence type="ECO:0000256" key="1">
    <source>
        <dbReference type="SAM" id="Phobius"/>
    </source>
</evidence>
<name>A0ABW3ZSR6_9BACI</name>
<accession>A0ABW3ZSR6</accession>
<dbReference type="InterPro" id="IPR029058">
    <property type="entry name" value="AB_hydrolase_fold"/>
</dbReference>
<dbReference type="SUPFAM" id="SSF53474">
    <property type="entry name" value="alpha/beta-Hydrolases"/>
    <property type="match status" value="1"/>
</dbReference>
<reference evidence="3" key="1">
    <citation type="journal article" date="2019" name="Int. J. Syst. Evol. Microbiol.">
        <title>The Global Catalogue of Microorganisms (GCM) 10K type strain sequencing project: providing services to taxonomists for standard genome sequencing and annotation.</title>
        <authorList>
            <consortium name="The Broad Institute Genomics Platform"/>
            <consortium name="The Broad Institute Genome Sequencing Center for Infectious Disease"/>
            <person name="Wu L."/>
            <person name="Ma J."/>
        </authorList>
    </citation>
    <scope>NUCLEOTIDE SEQUENCE [LARGE SCALE GENOMIC DNA]</scope>
    <source>
        <strain evidence="3">CCUG 54822</strain>
    </source>
</reference>
<keyword evidence="2" id="KW-0378">Hydrolase</keyword>
<dbReference type="PANTHER" id="PTHR37946:SF1">
    <property type="entry name" value="SLL1969 PROTEIN"/>
    <property type="match status" value="1"/>
</dbReference>
<feature type="transmembrane region" description="Helical" evidence="1">
    <location>
        <begin position="6"/>
        <end position="25"/>
    </location>
</feature>
<dbReference type="GO" id="GO:0016787">
    <property type="term" value="F:hydrolase activity"/>
    <property type="evidence" value="ECO:0007669"/>
    <property type="project" value="UniProtKB-KW"/>
</dbReference>
<dbReference type="Proteomes" id="UP001597178">
    <property type="component" value="Unassembled WGS sequence"/>
</dbReference>
<dbReference type="EMBL" id="JBHTNH010000007">
    <property type="protein sequence ID" value="MFD1361193.1"/>
    <property type="molecule type" value="Genomic_DNA"/>
</dbReference>
<dbReference type="PANTHER" id="PTHR37946">
    <property type="entry name" value="SLL1969 PROTEIN"/>
    <property type="match status" value="1"/>
</dbReference>
<organism evidence="2 3">
    <name type="scientific">Lentibacillus salinarum</name>
    <dbReference type="NCBI Taxonomy" id="446820"/>
    <lineage>
        <taxon>Bacteria</taxon>
        <taxon>Bacillati</taxon>
        <taxon>Bacillota</taxon>
        <taxon>Bacilli</taxon>
        <taxon>Bacillales</taxon>
        <taxon>Bacillaceae</taxon>
        <taxon>Lentibacillus</taxon>
    </lineage>
</organism>
<evidence type="ECO:0000313" key="3">
    <source>
        <dbReference type="Proteomes" id="UP001597178"/>
    </source>
</evidence>
<protein>
    <submittedName>
        <fullName evidence="2">Alpha/beta fold hydrolase</fullName>
    </submittedName>
</protein>
<comment type="caution">
    <text evidence="2">The sequence shown here is derived from an EMBL/GenBank/DDBJ whole genome shotgun (WGS) entry which is preliminary data.</text>
</comment>
<keyword evidence="1" id="KW-0472">Membrane</keyword>
<keyword evidence="1" id="KW-0812">Transmembrane</keyword>